<dbReference type="PROSITE" id="PS50977">
    <property type="entry name" value="HTH_TETR_2"/>
    <property type="match status" value="1"/>
</dbReference>
<dbReference type="FunFam" id="1.10.10.60:FF:000141">
    <property type="entry name" value="TetR family transcriptional regulator"/>
    <property type="match status" value="1"/>
</dbReference>
<dbReference type="PANTHER" id="PTHR30055:SF226">
    <property type="entry name" value="HTH-TYPE TRANSCRIPTIONAL REGULATOR PKSA"/>
    <property type="match status" value="1"/>
</dbReference>
<dbReference type="InterPro" id="IPR001647">
    <property type="entry name" value="HTH_TetR"/>
</dbReference>
<accession>A0A9X2ISK4</accession>
<reference evidence="6" key="1">
    <citation type="submission" date="2022-05" db="EMBL/GenBank/DDBJ databases">
        <title>Comparative Genomics of Spacecraft Associated Microbes.</title>
        <authorList>
            <person name="Tran M.T."/>
            <person name="Wright A."/>
            <person name="Seuylemezian A."/>
            <person name="Eisen J."/>
            <person name="Coil D."/>
        </authorList>
    </citation>
    <scope>NUCLEOTIDE SEQUENCE</scope>
    <source>
        <strain evidence="6">214.1.1</strain>
    </source>
</reference>
<evidence type="ECO:0000256" key="4">
    <source>
        <dbReference type="PROSITE-ProRule" id="PRU00335"/>
    </source>
</evidence>
<feature type="DNA-binding region" description="H-T-H motif" evidence="4">
    <location>
        <begin position="28"/>
        <end position="47"/>
    </location>
</feature>
<organism evidence="6 7">
    <name type="scientific">Halalkalibacter oceani</name>
    <dbReference type="NCBI Taxonomy" id="1653776"/>
    <lineage>
        <taxon>Bacteria</taxon>
        <taxon>Bacillati</taxon>
        <taxon>Bacillota</taxon>
        <taxon>Bacilli</taxon>
        <taxon>Bacillales</taxon>
        <taxon>Bacillaceae</taxon>
        <taxon>Halalkalibacter</taxon>
    </lineage>
</organism>
<evidence type="ECO:0000313" key="6">
    <source>
        <dbReference type="EMBL" id="MCM3716648.1"/>
    </source>
</evidence>
<keyword evidence="7" id="KW-1185">Reference proteome</keyword>
<evidence type="ECO:0000256" key="2">
    <source>
        <dbReference type="ARBA" id="ARBA00023125"/>
    </source>
</evidence>
<dbReference type="InterPro" id="IPR036271">
    <property type="entry name" value="Tet_transcr_reg_TetR-rel_C_sf"/>
</dbReference>
<keyword evidence="1" id="KW-0805">Transcription regulation</keyword>
<evidence type="ECO:0000256" key="1">
    <source>
        <dbReference type="ARBA" id="ARBA00023015"/>
    </source>
</evidence>
<dbReference type="SUPFAM" id="SSF48498">
    <property type="entry name" value="Tetracyclin repressor-like, C-terminal domain"/>
    <property type="match status" value="1"/>
</dbReference>
<dbReference type="EMBL" id="JAMBOL010000049">
    <property type="protein sequence ID" value="MCM3716648.1"/>
    <property type="molecule type" value="Genomic_DNA"/>
</dbReference>
<dbReference type="InterPro" id="IPR050109">
    <property type="entry name" value="HTH-type_TetR-like_transc_reg"/>
</dbReference>
<dbReference type="Pfam" id="PF00440">
    <property type="entry name" value="TetR_N"/>
    <property type="match status" value="1"/>
</dbReference>
<evidence type="ECO:0000313" key="7">
    <source>
        <dbReference type="Proteomes" id="UP001139179"/>
    </source>
</evidence>
<dbReference type="AlphaFoldDB" id="A0A9X2ISK4"/>
<protein>
    <submittedName>
        <fullName evidence="6">TetR/AcrR family transcriptional regulator</fullName>
    </submittedName>
</protein>
<dbReference type="Proteomes" id="UP001139179">
    <property type="component" value="Unassembled WGS sequence"/>
</dbReference>
<comment type="caution">
    <text evidence="6">The sequence shown here is derived from an EMBL/GenBank/DDBJ whole genome shotgun (WGS) entry which is preliminary data.</text>
</comment>
<dbReference type="SUPFAM" id="SSF46689">
    <property type="entry name" value="Homeodomain-like"/>
    <property type="match status" value="1"/>
</dbReference>
<dbReference type="PANTHER" id="PTHR30055">
    <property type="entry name" value="HTH-TYPE TRANSCRIPTIONAL REGULATOR RUTR"/>
    <property type="match status" value="1"/>
</dbReference>
<dbReference type="RefSeq" id="WP_251225295.1">
    <property type="nucleotide sequence ID" value="NZ_JAMBOL010000049.1"/>
</dbReference>
<dbReference type="Gene3D" id="1.10.10.60">
    <property type="entry name" value="Homeodomain-like"/>
    <property type="match status" value="1"/>
</dbReference>
<evidence type="ECO:0000256" key="3">
    <source>
        <dbReference type="ARBA" id="ARBA00023163"/>
    </source>
</evidence>
<sequence>MKNKEEKRELILQAALRNFAEEGFDRATMQNIAKSAGVGKGTTYEYFPSKEALFCEVLLKGISNMVDELTAVLQQPGTVHEKVERLFQKNLEIFRTKSDLRAIMLNNIGKIPADLHRQLMEKQRELLGTMERIFTEAIQADEMVDVPPRIAAAAVLNGLQVIYTYQLEKGETYESVIEHYLKLIFHGLDKR</sequence>
<dbReference type="Gene3D" id="1.10.357.10">
    <property type="entry name" value="Tetracycline Repressor, domain 2"/>
    <property type="match status" value="1"/>
</dbReference>
<dbReference type="InterPro" id="IPR041490">
    <property type="entry name" value="KstR2_TetR_C"/>
</dbReference>
<dbReference type="InterPro" id="IPR009057">
    <property type="entry name" value="Homeodomain-like_sf"/>
</dbReference>
<dbReference type="GO" id="GO:0003700">
    <property type="term" value="F:DNA-binding transcription factor activity"/>
    <property type="evidence" value="ECO:0007669"/>
    <property type="project" value="TreeGrafter"/>
</dbReference>
<gene>
    <name evidence="6" type="ORF">M3202_21635</name>
</gene>
<evidence type="ECO:0000259" key="5">
    <source>
        <dbReference type="PROSITE" id="PS50977"/>
    </source>
</evidence>
<proteinExistence type="predicted"/>
<dbReference type="PRINTS" id="PR00455">
    <property type="entry name" value="HTHTETR"/>
</dbReference>
<name>A0A9X2ISK4_9BACI</name>
<dbReference type="GO" id="GO:0000976">
    <property type="term" value="F:transcription cis-regulatory region binding"/>
    <property type="evidence" value="ECO:0007669"/>
    <property type="project" value="TreeGrafter"/>
</dbReference>
<feature type="domain" description="HTH tetR-type" evidence="5">
    <location>
        <begin position="5"/>
        <end position="65"/>
    </location>
</feature>
<keyword evidence="3" id="KW-0804">Transcription</keyword>
<dbReference type="GO" id="GO:0045892">
    <property type="term" value="P:negative regulation of DNA-templated transcription"/>
    <property type="evidence" value="ECO:0007669"/>
    <property type="project" value="UniProtKB-ARBA"/>
</dbReference>
<dbReference type="Pfam" id="PF17932">
    <property type="entry name" value="TetR_C_24"/>
    <property type="match status" value="1"/>
</dbReference>
<keyword evidence="2 4" id="KW-0238">DNA-binding</keyword>